<gene>
    <name evidence="3" type="primary">20354039</name>
    <name evidence="2" type="ORF">GGTG_13581</name>
</gene>
<protein>
    <submittedName>
        <fullName evidence="2 3">Uncharacterized protein</fullName>
    </submittedName>
</protein>
<reference evidence="3" key="4">
    <citation type="journal article" date="2015" name="G3 (Bethesda)">
        <title>Genome sequences of three phytopathogenic species of the Magnaporthaceae family of fungi.</title>
        <authorList>
            <person name="Okagaki L.H."/>
            <person name="Nunes C.C."/>
            <person name="Sailsbery J."/>
            <person name="Clay B."/>
            <person name="Brown D."/>
            <person name="John T."/>
            <person name="Oh Y."/>
            <person name="Young N."/>
            <person name="Fitzgerald M."/>
            <person name="Haas B.J."/>
            <person name="Zeng Q."/>
            <person name="Young S."/>
            <person name="Adiconis X."/>
            <person name="Fan L."/>
            <person name="Levin J.Z."/>
            <person name="Mitchell T.K."/>
            <person name="Okubara P.A."/>
            <person name="Farman M.L."/>
            <person name="Kohn L.M."/>
            <person name="Birren B."/>
            <person name="Ma L.-J."/>
            <person name="Dean R.A."/>
        </authorList>
    </citation>
    <scope>NUCLEOTIDE SEQUENCE</scope>
    <source>
        <strain evidence="3">R3-111a-1</strain>
    </source>
</reference>
<dbReference type="AlphaFoldDB" id="J3PJA0"/>
<evidence type="ECO:0000313" key="3">
    <source>
        <dbReference type="EnsemblFungi" id="EJT68851"/>
    </source>
</evidence>
<evidence type="ECO:0000313" key="2">
    <source>
        <dbReference type="EMBL" id="EJT68851.1"/>
    </source>
</evidence>
<dbReference type="EnsemblFungi" id="EJT68851">
    <property type="protein sequence ID" value="EJT68851"/>
    <property type="gene ID" value="GGTG_13581"/>
</dbReference>
<sequence length="166" mass="17417">MNSRISTFWASQHEATSANEAILAALARCYGAVLPGHNTRPANEANEAALAATALATTALALPARPANEANEATLALFTGDAPAAPGGTKRKRAPAGTIPNKRTPRFTWNTEKTAAVMEWFLVAKNEGLLAVQKKPNLTLAWQRVLDLARAAWGEEAGALDGGQGC</sequence>
<dbReference type="VEuPathDB" id="FungiDB:GGTG_13581"/>
<dbReference type="Proteomes" id="UP000006039">
    <property type="component" value="Unassembled WGS sequence"/>
</dbReference>
<keyword evidence="4" id="KW-1185">Reference proteome</keyword>
<accession>J3PJA0</accession>
<feature type="region of interest" description="Disordered" evidence="1">
    <location>
        <begin position="81"/>
        <end position="105"/>
    </location>
</feature>
<reference evidence="2" key="2">
    <citation type="submission" date="2010-07" db="EMBL/GenBank/DDBJ databases">
        <authorList>
            <consortium name="The Broad Institute Genome Sequencing Platform"/>
            <consortium name="Broad Institute Genome Sequencing Center for Infectious Disease"/>
            <person name="Ma L.-J."/>
            <person name="Dead R."/>
            <person name="Young S."/>
            <person name="Zeng Q."/>
            <person name="Koehrsen M."/>
            <person name="Alvarado L."/>
            <person name="Berlin A."/>
            <person name="Chapman S.B."/>
            <person name="Chen Z."/>
            <person name="Freedman E."/>
            <person name="Gellesch M."/>
            <person name="Goldberg J."/>
            <person name="Griggs A."/>
            <person name="Gujja S."/>
            <person name="Heilman E.R."/>
            <person name="Heiman D."/>
            <person name="Hepburn T."/>
            <person name="Howarth C."/>
            <person name="Jen D."/>
            <person name="Larson L."/>
            <person name="Mehta T."/>
            <person name="Neiman D."/>
            <person name="Pearson M."/>
            <person name="Roberts A."/>
            <person name="Saif S."/>
            <person name="Shea T."/>
            <person name="Shenoy N."/>
            <person name="Sisk P."/>
            <person name="Stolte C."/>
            <person name="Sykes S."/>
            <person name="Walk T."/>
            <person name="White J."/>
            <person name="Yandava C."/>
            <person name="Haas B."/>
            <person name="Nusbaum C."/>
            <person name="Birren B."/>
        </authorList>
    </citation>
    <scope>NUCLEOTIDE SEQUENCE</scope>
    <source>
        <strain evidence="2">R3-111a-1</strain>
    </source>
</reference>
<evidence type="ECO:0000256" key="1">
    <source>
        <dbReference type="SAM" id="MobiDB-lite"/>
    </source>
</evidence>
<reference evidence="2" key="3">
    <citation type="submission" date="2010-09" db="EMBL/GenBank/DDBJ databases">
        <title>Annotation of Gaeumannomyces graminis var. tritici R3-111a-1.</title>
        <authorList>
            <consortium name="The Broad Institute Genome Sequencing Platform"/>
            <person name="Ma L.-J."/>
            <person name="Dead R."/>
            <person name="Young S.K."/>
            <person name="Zeng Q."/>
            <person name="Gargeya S."/>
            <person name="Fitzgerald M."/>
            <person name="Haas B."/>
            <person name="Abouelleil A."/>
            <person name="Alvarado L."/>
            <person name="Arachchi H.M."/>
            <person name="Berlin A."/>
            <person name="Brown A."/>
            <person name="Chapman S.B."/>
            <person name="Chen Z."/>
            <person name="Dunbar C."/>
            <person name="Freedman E."/>
            <person name="Gearin G."/>
            <person name="Gellesch M."/>
            <person name="Goldberg J."/>
            <person name="Griggs A."/>
            <person name="Gujja S."/>
            <person name="Heiman D."/>
            <person name="Howarth C."/>
            <person name="Larson L."/>
            <person name="Lui A."/>
            <person name="MacDonald P.J.P."/>
            <person name="Mehta T."/>
            <person name="Montmayeur A."/>
            <person name="Murphy C."/>
            <person name="Neiman D."/>
            <person name="Pearson M."/>
            <person name="Priest M."/>
            <person name="Roberts A."/>
            <person name="Saif S."/>
            <person name="Shea T."/>
            <person name="Shenoy N."/>
            <person name="Sisk P."/>
            <person name="Stolte C."/>
            <person name="Sykes S."/>
            <person name="Yandava C."/>
            <person name="Wortman J."/>
            <person name="Nusbaum C."/>
            <person name="Birren B."/>
        </authorList>
    </citation>
    <scope>NUCLEOTIDE SEQUENCE</scope>
    <source>
        <strain evidence="2">R3-111a-1</strain>
    </source>
</reference>
<evidence type="ECO:0000313" key="4">
    <source>
        <dbReference type="Proteomes" id="UP000006039"/>
    </source>
</evidence>
<reference evidence="3" key="5">
    <citation type="submission" date="2018-04" db="UniProtKB">
        <authorList>
            <consortium name="EnsemblFungi"/>
        </authorList>
    </citation>
    <scope>IDENTIFICATION</scope>
    <source>
        <strain evidence="3">R3-111a-1</strain>
    </source>
</reference>
<dbReference type="HOGENOM" id="CLU_1602815_0_0_1"/>
<name>J3PJA0_GAET3</name>
<dbReference type="GeneID" id="20354039"/>
<reference evidence="4" key="1">
    <citation type="submission" date="2010-07" db="EMBL/GenBank/DDBJ databases">
        <title>The genome sequence of Gaeumannomyces graminis var. tritici strain R3-111a-1.</title>
        <authorList>
            <consortium name="The Broad Institute Genome Sequencing Platform"/>
            <person name="Ma L.-J."/>
            <person name="Dead R."/>
            <person name="Young S."/>
            <person name="Zeng Q."/>
            <person name="Koehrsen M."/>
            <person name="Alvarado L."/>
            <person name="Berlin A."/>
            <person name="Chapman S.B."/>
            <person name="Chen Z."/>
            <person name="Freedman E."/>
            <person name="Gellesch M."/>
            <person name="Goldberg J."/>
            <person name="Griggs A."/>
            <person name="Gujja S."/>
            <person name="Heilman E.R."/>
            <person name="Heiman D."/>
            <person name="Hepburn T."/>
            <person name="Howarth C."/>
            <person name="Jen D."/>
            <person name="Larson L."/>
            <person name="Mehta T."/>
            <person name="Neiman D."/>
            <person name="Pearson M."/>
            <person name="Roberts A."/>
            <person name="Saif S."/>
            <person name="Shea T."/>
            <person name="Shenoy N."/>
            <person name="Sisk P."/>
            <person name="Stolte C."/>
            <person name="Sykes S."/>
            <person name="Walk T."/>
            <person name="White J."/>
            <person name="Yandava C."/>
            <person name="Haas B."/>
            <person name="Nusbaum C."/>
            <person name="Birren B."/>
        </authorList>
    </citation>
    <scope>NUCLEOTIDE SEQUENCE [LARGE SCALE GENOMIC DNA]</scope>
    <source>
        <strain evidence="4">R3-111a-1</strain>
    </source>
</reference>
<organism evidence="2">
    <name type="scientific">Gaeumannomyces tritici (strain R3-111a-1)</name>
    <name type="common">Wheat and barley take-all root rot fungus</name>
    <name type="synonym">Gaeumannomyces graminis var. tritici</name>
    <dbReference type="NCBI Taxonomy" id="644352"/>
    <lineage>
        <taxon>Eukaryota</taxon>
        <taxon>Fungi</taxon>
        <taxon>Dikarya</taxon>
        <taxon>Ascomycota</taxon>
        <taxon>Pezizomycotina</taxon>
        <taxon>Sordariomycetes</taxon>
        <taxon>Sordariomycetidae</taxon>
        <taxon>Magnaporthales</taxon>
        <taxon>Magnaporthaceae</taxon>
        <taxon>Gaeumannomyces</taxon>
    </lineage>
</organism>
<dbReference type="EMBL" id="GL385412">
    <property type="protein sequence ID" value="EJT68851.1"/>
    <property type="molecule type" value="Genomic_DNA"/>
</dbReference>
<dbReference type="RefSeq" id="XP_009229758.1">
    <property type="nucleotide sequence ID" value="XM_009231494.1"/>
</dbReference>
<proteinExistence type="predicted"/>